<evidence type="ECO:0000256" key="6">
    <source>
        <dbReference type="ARBA" id="ARBA00022801"/>
    </source>
</evidence>
<dbReference type="GO" id="GO:0003935">
    <property type="term" value="F:GTP cyclohydrolase II activity"/>
    <property type="evidence" value="ECO:0007669"/>
    <property type="project" value="UniProtKB-EC"/>
</dbReference>
<dbReference type="CDD" id="cd00641">
    <property type="entry name" value="GTP_cyclohydro2"/>
    <property type="match status" value="1"/>
</dbReference>
<dbReference type="InterPro" id="IPR032677">
    <property type="entry name" value="GTP_cyclohydro_II"/>
</dbReference>
<comment type="pathway">
    <text evidence="1">Cofactor biosynthesis; riboflavin biosynthesis.</text>
</comment>
<dbReference type="PANTHER" id="PTHR21327:SF29">
    <property type="entry name" value="GTP CYCLOHYDROLASE-2"/>
    <property type="match status" value="1"/>
</dbReference>
<dbReference type="EMBL" id="MU006359">
    <property type="protein sequence ID" value="KAF2844921.1"/>
    <property type="molecule type" value="Genomic_DNA"/>
</dbReference>
<comment type="catalytic activity">
    <reaction evidence="8">
        <text>GTP + 4 H2O = 2,5-diamino-6-hydroxy-4-(5-phosphoribosylamino)-pyrimidine + formate + 2 phosphate + 3 H(+)</text>
        <dbReference type="Rhea" id="RHEA:23704"/>
        <dbReference type="ChEBI" id="CHEBI:15377"/>
        <dbReference type="ChEBI" id="CHEBI:15378"/>
        <dbReference type="ChEBI" id="CHEBI:15740"/>
        <dbReference type="ChEBI" id="CHEBI:37565"/>
        <dbReference type="ChEBI" id="CHEBI:43474"/>
        <dbReference type="ChEBI" id="CHEBI:58614"/>
        <dbReference type="EC" id="3.5.4.25"/>
    </reaction>
</comment>
<evidence type="ECO:0000256" key="5">
    <source>
        <dbReference type="ARBA" id="ARBA00022741"/>
    </source>
</evidence>
<dbReference type="EC" id="3.5.4.25" evidence="3"/>
<feature type="compositionally biased region" description="Polar residues" evidence="9">
    <location>
        <begin position="206"/>
        <end position="221"/>
    </location>
</feature>
<evidence type="ECO:0000256" key="7">
    <source>
        <dbReference type="ARBA" id="ARBA00023134"/>
    </source>
</evidence>
<keyword evidence="4" id="KW-0686">Riboflavin biosynthesis</keyword>
<evidence type="ECO:0000256" key="8">
    <source>
        <dbReference type="ARBA" id="ARBA00049295"/>
    </source>
</evidence>
<dbReference type="PANTHER" id="PTHR21327">
    <property type="entry name" value="GTP CYCLOHYDROLASE II-RELATED"/>
    <property type="match status" value="1"/>
</dbReference>
<keyword evidence="6 11" id="KW-0378">Hydrolase</keyword>
<dbReference type="AlphaFoldDB" id="A0A6A7ANV2"/>
<feature type="domain" description="GTP cyclohydrolase II" evidence="10">
    <location>
        <begin position="230"/>
        <end position="357"/>
    </location>
</feature>
<proteinExistence type="inferred from homology"/>
<sequence>MPAQLPAHSSPGFPPLYSPQPQASSRDSYDFDASAHRLQRHDESAHSPRHGDSVPSIISPAFTPPATPGDSTPSRPRPPRSIPVDTSIPDDAPRPELLAKLPTVECEVRARIPTTTGHEMWLHVYRNSVDTKEHLAIVFGANIRSRSLDAERPGETELDRMTRGAYVGRLYPGRTSSRVEQLKRSEGIPTKRKPEDDLEREKKSNGLLSPSSAASSENGDVLPISSSELPLVRIHSECYTGETVWSARCDCGEQLDEAARLMADPHLSPSGGAIIYLRQEGRGIGLGEKLKAYNLQDLGNDTYEANILLRHPADARSYGLATAMLMDLGLDGERGIRLLTNNPDKVRAVEGPNREVVVKERVAMVPLAWKTGGERGIKSEEVEKYLSTKIEKFKHMLDQK</sequence>
<dbReference type="Proteomes" id="UP000799423">
    <property type="component" value="Unassembled WGS sequence"/>
</dbReference>
<dbReference type="InterPro" id="IPR000926">
    <property type="entry name" value="RibA"/>
</dbReference>
<feature type="region of interest" description="Disordered" evidence="9">
    <location>
        <begin position="1"/>
        <end position="96"/>
    </location>
</feature>
<evidence type="ECO:0000313" key="12">
    <source>
        <dbReference type="Proteomes" id="UP000799423"/>
    </source>
</evidence>
<dbReference type="GO" id="GO:0009231">
    <property type="term" value="P:riboflavin biosynthetic process"/>
    <property type="evidence" value="ECO:0007669"/>
    <property type="project" value="UniProtKB-KW"/>
</dbReference>
<evidence type="ECO:0000256" key="9">
    <source>
        <dbReference type="SAM" id="MobiDB-lite"/>
    </source>
</evidence>
<keyword evidence="7" id="KW-0342">GTP-binding</keyword>
<comment type="similarity">
    <text evidence="2">Belongs to the GTP cyclohydrolase II family.</text>
</comment>
<feature type="region of interest" description="Disordered" evidence="9">
    <location>
        <begin position="176"/>
        <end position="221"/>
    </location>
</feature>
<evidence type="ECO:0000256" key="4">
    <source>
        <dbReference type="ARBA" id="ARBA00022619"/>
    </source>
</evidence>
<protein>
    <recommendedName>
        <fullName evidence="3">GTP cyclohydrolase II</fullName>
        <ecNumber evidence="3">3.5.4.25</ecNumber>
    </recommendedName>
</protein>
<gene>
    <name evidence="11" type="ORF">T440DRAFT_409157</name>
</gene>
<keyword evidence="5" id="KW-0547">Nucleotide-binding</keyword>
<name>A0A6A7ANV2_9PLEO</name>
<dbReference type="SUPFAM" id="SSF142695">
    <property type="entry name" value="RibA-like"/>
    <property type="match status" value="2"/>
</dbReference>
<evidence type="ECO:0000256" key="3">
    <source>
        <dbReference type="ARBA" id="ARBA00012762"/>
    </source>
</evidence>
<evidence type="ECO:0000256" key="1">
    <source>
        <dbReference type="ARBA" id="ARBA00005104"/>
    </source>
</evidence>
<reference evidence="11" key="1">
    <citation type="submission" date="2020-01" db="EMBL/GenBank/DDBJ databases">
        <authorList>
            <consortium name="DOE Joint Genome Institute"/>
            <person name="Haridas S."/>
            <person name="Albert R."/>
            <person name="Binder M."/>
            <person name="Bloem J."/>
            <person name="Labutti K."/>
            <person name="Salamov A."/>
            <person name="Andreopoulos B."/>
            <person name="Baker S.E."/>
            <person name="Barry K."/>
            <person name="Bills G."/>
            <person name="Bluhm B.H."/>
            <person name="Cannon C."/>
            <person name="Castanera R."/>
            <person name="Culley D.E."/>
            <person name="Daum C."/>
            <person name="Ezra D."/>
            <person name="Gonzalez J.B."/>
            <person name="Henrissat B."/>
            <person name="Kuo A."/>
            <person name="Liang C."/>
            <person name="Lipzen A."/>
            <person name="Lutzoni F."/>
            <person name="Magnuson J."/>
            <person name="Mondo S."/>
            <person name="Nolan M."/>
            <person name="Ohm R."/>
            <person name="Pangilinan J."/>
            <person name="Park H.-J."/>
            <person name="Ramirez L."/>
            <person name="Alfaro M."/>
            <person name="Sun H."/>
            <person name="Tritt A."/>
            <person name="Yoshinaga Y."/>
            <person name="Zwiers L.-H."/>
            <person name="Turgeon B.G."/>
            <person name="Goodwin S.B."/>
            <person name="Spatafora J.W."/>
            <person name="Crous P.W."/>
            <person name="Grigoriev I.V."/>
        </authorList>
    </citation>
    <scope>NUCLEOTIDE SEQUENCE</scope>
    <source>
        <strain evidence="11">IPT5</strain>
    </source>
</reference>
<keyword evidence="12" id="KW-1185">Reference proteome</keyword>
<feature type="compositionally biased region" description="Basic and acidic residues" evidence="9">
    <location>
        <begin position="27"/>
        <end position="52"/>
    </location>
</feature>
<feature type="compositionally biased region" description="Basic and acidic residues" evidence="9">
    <location>
        <begin position="192"/>
        <end position="204"/>
    </location>
</feature>
<dbReference type="InterPro" id="IPR036144">
    <property type="entry name" value="RibA-like_sf"/>
</dbReference>
<accession>A0A6A7ANV2</accession>
<dbReference type="NCBIfam" id="NF001591">
    <property type="entry name" value="PRK00393.1"/>
    <property type="match status" value="1"/>
</dbReference>
<evidence type="ECO:0000259" key="10">
    <source>
        <dbReference type="Pfam" id="PF00925"/>
    </source>
</evidence>
<evidence type="ECO:0000256" key="2">
    <source>
        <dbReference type="ARBA" id="ARBA00008131"/>
    </source>
</evidence>
<dbReference type="GO" id="GO:0005525">
    <property type="term" value="F:GTP binding"/>
    <property type="evidence" value="ECO:0007669"/>
    <property type="project" value="UniProtKB-KW"/>
</dbReference>
<evidence type="ECO:0000313" key="11">
    <source>
        <dbReference type="EMBL" id="KAF2844921.1"/>
    </source>
</evidence>
<dbReference type="OrthoDB" id="5569761at2759"/>
<dbReference type="Pfam" id="PF00925">
    <property type="entry name" value="GTP_cyclohydro2"/>
    <property type="match status" value="1"/>
</dbReference>
<dbReference type="Gene3D" id="3.40.50.10990">
    <property type="entry name" value="GTP cyclohydrolase II"/>
    <property type="match status" value="1"/>
</dbReference>
<organism evidence="11 12">
    <name type="scientific">Plenodomus tracheiphilus IPT5</name>
    <dbReference type="NCBI Taxonomy" id="1408161"/>
    <lineage>
        <taxon>Eukaryota</taxon>
        <taxon>Fungi</taxon>
        <taxon>Dikarya</taxon>
        <taxon>Ascomycota</taxon>
        <taxon>Pezizomycotina</taxon>
        <taxon>Dothideomycetes</taxon>
        <taxon>Pleosporomycetidae</taxon>
        <taxon>Pleosporales</taxon>
        <taxon>Pleosporineae</taxon>
        <taxon>Leptosphaeriaceae</taxon>
        <taxon>Plenodomus</taxon>
    </lineage>
</organism>